<evidence type="ECO:0000313" key="13">
    <source>
        <dbReference type="Proteomes" id="UP000663852"/>
    </source>
</evidence>
<dbReference type="GO" id="GO:0012505">
    <property type="term" value="C:endomembrane system"/>
    <property type="evidence" value="ECO:0007669"/>
    <property type="project" value="UniProtKB-SubCell"/>
</dbReference>
<sequence length="389" mass="45438">MNNCYACACCVYKKRKKNNNGQLKSLKTFHSAMYRIFRPSPLHIRYGISLLLSVSVSLLLISLTNYPSYSIGSIGKSNEIADRILLTIRTSNNCQSRLTYLLQSWLSPDFSEQRNIYLTTDRFHNQSNSTIWNAFRHVIQTDCPMTHNLYDLCCKTAHEFDLFYELYSTTRSDLQWMCRFDDDQYVNLNNLYHYISKFDSSRPYYIGRTSVSKRSRIRNDNRTYSFATYGAGVCYSQALLQLLRPHVSPKILAENCVSRSLPDDAYMGYLSEIVLNVSLTTINDRLHSHLQTLDNSWRTYSLADLTRMITLGFAWDRYKLDWLPIIHRLIQLVDQNQYEAADRLWLFLRDYEKAHPENLTGQYDQSCTSYKPKLTTTKSTKVKSPKIKS</sequence>
<evidence type="ECO:0000256" key="8">
    <source>
        <dbReference type="ARBA" id="ARBA00023136"/>
    </source>
</evidence>
<evidence type="ECO:0000256" key="3">
    <source>
        <dbReference type="ARBA" id="ARBA00022676"/>
    </source>
</evidence>
<keyword evidence="7 10" id="KW-1133">Transmembrane helix</keyword>
<organism evidence="12 13">
    <name type="scientific">Adineta ricciae</name>
    <name type="common">Rotifer</name>
    <dbReference type="NCBI Taxonomy" id="249248"/>
    <lineage>
        <taxon>Eukaryota</taxon>
        <taxon>Metazoa</taxon>
        <taxon>Spiralia</taxon>
        <taxon>Gnathifera</taxon>
        <taxon>Rotifera</taxon>
        <taxon>Eurotatoria</taxon>
        <taxon>Bdelloidea</taxon>
        <taxon>Adinetida</taxon>
        <taxon>Adinetidae</taxon>
        <taxon>Adineta</taxon>
    </lineage>
</organism>
<evidence type="ECO:0000256" key="7">
    <source>
        <dbReference type="ARBA" id="ARBA00022989"/>
    </source>
</evidence>
<dbReference type="InterPro" id="IPR003378">
    <property type="entry name" value="Fringe-like_glycosylTrfase"/>
</dbReference>
<evidence type="ECO:0000256" key="4">
    <source>
        <dbReference type="ARBA" id="ARBA00022679"/>
    </source>
</evidence>
<feature type="transmembrane region" description="Helical" evidence="10">
    <location>
        <begin position="43"/>
        <end position="63"/>
    </location>
</feature>
<keyword evidence="8 10" id="KW-0472">Membrane</keyword>
<evidence type="ECO:0000256" key="9">
    <source>
        <dbReference type="ARBA" id="ARBA00037847"/>
    </source>
</evidence>
<dbReference type="GO" id="GO:0016757">
    <property type="term" value="F:glycosyltransferase activity"/>
    <property type="evidence" value="ECO:0007669"/>
    <property type="project" value="UniProtKB-KW"/>
</dbReference>
<comment type="subcellular location">
    <subcellularLocation>
        <location evidence="9">Endomembrane system</location>
        <topology evidence="9">Single-pass membrane protein</topology>
    </subcellularLocation>
    <subcellularLocation>
        <location evidence="1">Membrane</location>
        <topology evidence="1">Single-pass type II membrane protein</topology>
    </subcellularLocation>
</comment>
<evidence type="ECO:0000256" key="6">
    <source>
        <dbReference type="ARBA" id="ARBA00022968"/>
    </source>
</evidence>
<feature type="domain" description="Fringe-like glycosyltransferase" evidence="11">
    <location>
        <begin position="82"/>
        <end position="317"/>
    </location>
</feature>
<name>A0A814DKD7_ADIRI</name>
<accession>A0A814DKD7</accession>
<keyword evidence="6" id="KW-0735">Signal-anchor</keyword>
<evidence type="ECO:0000313" key="12">
    <source>
        <dbReference type="EMBL" id="CAF0958302.1"/>
    </source>
</evidence>
<keyword evidence="3" id="KW-0328">Glycosyltransferase</keyword>
<evidence type="ECO:0000256" key="1">
    <source>
        <dbReference type="ARBA" id="ARBA00004606"/>
    </source>
</evidence>
<protein>
    <recommendedName>
        <fullName evidence="11">Fringe-like glycosyltransferase domain-containing protein</fullName>
    </recommendedName>
</protein>
<dbReference type="Gene3D" id="3.90.550.50">
    <property type="match status" value="1"/>
</dbReference>
<dbReference type="Proteomes" id="UP000663852">
    <property type="component" value="Unassembled WGS sequence"/>
</dbReference>
<comment type="similarity">
    <text evidence="2">Belongs to the glycosyltransferase 31 family.</text>
</comment>
<dbReference type="OrthoDB" id="8959630at2759"/>
<keyword evidence="5 10" id="KW-0812">Transmembrane</keyword>
<keyword evidence="4" id="KW-0808">Transferase</keyword>
<evidence type="ECO:0000256" key="5">
    <source>
        <dbReference type="ARBA" id="ARBA00022692"/>
    </source>
</evidence>
<dbReference type="GO" id="GO:0016020">
    <property type="term" value="C:membrane"/>
    <property type="evidence" value="ECO:0007669"/>
    <property type="project" value="UniProtKB-SubCell"/>
</dbReference>
<comment type="caution">
    <text evidence="12">The sequence shown here is derived from an EMBL/GenBank/DDBJ whole genome shotgun (WGS) entry which is preliminary data.</text>
</comment>
<dbReference type="EMBL" id="CAJNOJ010000049">
    <property type="protein sequence ID" value="CAF0958302.1"/>
    <property type="molecule type" value="Genomic_DNA"/>
</dbReference>
<gene>
    <name evidence="12" type="ORF">EDS130_LOCUS12713</name>
</gene>
<dbReference type="AlphaFoldDB" id="A0A814DKD7"/>
<evidence type="ECO:0000256" key="10">
    <source>
        <dbReference type="SAM" id="Phobius"/>
    </source>
</evidence>
<evidence type="ECO:0000256" key="2">
    <source>
        <dbReference type="ARBA" id="ARBA00008661"/>
    </source>
</evidence>
<dbReference type="Pfam" id="PF02434">
    <property type="entry name" value="Fringe"/>
    <property type="match status" value="1"/>
</dbReference>
<dbReference type="PANTHER" id="PTHR10811">
    <property type="entry name" value="FRINGE-RELATED"/>
    <property type="match status" value="1"/>
</dbReference>
<evidence type="ECO:0000259" key="11">
    <source>
        <dbReference type="Pfam" id="PF02434"/>
    </source>
</evidence>
<proteinExistence type="inferred from homology"/>
<reference evidence="12" key="1">
    <citation type="submission" date="2021-02" db="EMBL/GenBank/DDBJ databases">
        <authorList>
            <person name="Nowell W R."/>
        </authorList>
    </citation>
    <scope>NUCLEOTIDE SEQUENCE</scope>
</reference>